<sequence>MGLPGGVAKAGKPDLLAVASSLRWVRPDLTAALADHVLEWASAVGERDLWLTAAGWALNARLATGDGRTMASDIVEELSRWGAAPLAGPSAHRLRVELALAAGRVGERDLARSLVAPVTADAAVPEAQADAFCVLARCAVDDAPDLVADALRRAEQAWSQVEAPYGEIGAASVALIRAAAQRAADRPDTAVEHAAEGLARLERSRGSATPGTPSAHLAAALAAEWISALLDAGRVDEAREGCVPLMPRLSEPARPSRHLARLRLTVARTVTTGGVETNTVNTLEQAARDAADSDVPDLEAVCRSALAAVHAKAGRSVAAQEVMQLGDAAEVRDSERTERLHAVLAALPAATLSTDEPAKAEENRRSAGHNGAVHPTDPLNDDLPGEWTAGWNDASDECPIGDLLFRSLRSGPNGTGHGEEDAAQSDPLGAVWSDSSRPGDRWLESDWPGESAPATPNGRRGSRLDGRPEDHLPARADSLSSGSGADLIAGSGRGSRDRTQREQRGDARRAGADSSSSSGKDLFGFGRREGLGRSERDRRQDDEPGGAGDDLFEPGSRARGRSNVNPQDDPATGAAVIDRAGRRRNGSGSPRSENGRRDEDPLTGLDWLNGGSNGAGRNWSRLDRRTGADRVNGRSGRGRSDDGMLTSAEWLAGASRKEFGTSRAGRGPTDAEDDRPIGTDRPAEGLDGGALGGAGRRDHGRSEHNSLTAEDWLTGRSGSDVRRNGRGSARSGRDRQDEQPPTGVSNGRSFRNGLANGRRIGSDSRDRQDQDSLTGVDWLAAAPRRDELGNGSRSGGDRHHDAPLTGADWLAGDLHGDVLGRSGRRGGRPDDDLLRGEQGGADGRSAGTHSSDERERPTNGTSGSWSRRRDGGGRGADRALRGLGRSRDDQGGDISGGRGRRDEPGPRNGRRKHRLDDPWATGQWSIVPSADEQGGGVRKGRRNGSDAGPAATPPTPERESAVSAVANPEAWLNAALADLERIRKRPKPADAPPAPEPVAPDVDGSVVAIDVVRDGRRFAGKRAAAVVRSLADRLVDRLPSGARLRFDEADALSVVLPGWDHGDAVAWMHRTLPGLLSGVTSGEDMPGAHLRAAVHDGDGPVGAQIMQRLDNVTSRSATTERKHAGRAGNSRSANGTWGDLGAAARSAARDTGTVNGSSRRRSRESSPGRTRDSDRGDPGDLPRNGAPAAHPLQDSRREEPSDAPGKGGPAVRLTRGAGREDFSDAPGNGASALRSPGETGRDDDGDALRNGASAVRASRVAGGSDFGAALGSGAGREGSGDEPANGVSAVRSTRHASGAGSSDAPGKGASAVRSPGGAGRDDVGDGPESGGWAVRSTHAAHDADHEDSHDTPAEGTSPSGSQKGGALRRFSSRTSGRDGSRVDVASGESFSAGGSDVRDSSAAGSRGDRAGRVSGSAGGSRSAGATESSDGRPRPERAGRESGAGAKNGAGRRSASGALNGSARDADPAVPSRAHGPGEGSRSADTSSGDAASPSTSGGVTERDPDGESGAGGRHEAGGRTPFRVAGEAGSEGNRHRRNGAENPSQPAQEEARSTEGLGIADLLAGALAAYRGI</sequence>
<protein>
    <recommendedName>
        <fullName evidence="4">Syndecan 1</fullName>
    </recommendedName>
</protein>
<feature type="compositionally biased region" description="Basic and acidic residues" evidence="1">
    <location>
        <begin position="462"/>
        <end position="474"/>
    </location>
</feature>
<feature type="compositionally biased region" description="Basic and acidic residues" evidence="1">
    <location>
        <begin position="620"/>
        <end position="642"/>
    </location>
</feature>
<feature type="compositionally biased region" description="Basic and acidic residues" evidence="1">
    <location>
        <begin position="760"/>
        <end position="770"/>
    </location>
</feature>
<evidence type="ECO:0000313" key="3">
    <source>
        <dbReference type="Proteomes" id="UP001597114"/>
    </source>
</evidence>
<feature type="compositionally biased region" description="Basic and acidic residues" evidence="1">
    <location>
        <begin position="695"/>
        <end position="704"/>
    </location>
</feature>
<evidence type="ECO:0000313" key="2">
    <source>
        <dbReference type="EMBL" id="MFD1522753.1"/>
    </source>
</evidence>
<comment type="caution">
    <text evidence="2">The sequence shown here is derived from an EMBL/GenBank/DDBJ whole genome shotgun (WGS) entry which is preliminary data.</text>
</comment>
<feature type="region of interest" description="Disordered" evidence="1">
    <location>
        <begin position="1110"/>
        <end position="1557"/>
    </location>
</feature>
<feature type="compositionally biased region" description="Basic and acidic residues" evidence="1">
    <location>
        <begin position="1163"/>
        <end position="1180"/>
    </location>
</feature>
<dbReference type="EMBL" id="JBHUCO010000048">
    <property type="protein sequence ID" value="MFD1522753.1"/>
    <property type="molecule type" value="Genomic_DNA"/>
</dbReference>
<feature type="compositionally biased region" description="Basic and acidic residues" evidence="1">
    <location>
        <begin position="867"/>
        <end position="890"/>
    </location>
</feature>
<evidence type="ECO:0000256" key="1">
    <source>
        <dbReference type="SAM" id="MobiDB-lite"/>
    </source>
</evidence>
<feature type="region of interest" description="Disordered" evidence="1">
    <location>
        <begin position="351"/>
        <end position="394"/>
    </location>
</feature>
<evidence type="ECO:0008006" key="4">
    <source>
        <dbReference type="Google" id="ProtNLM"/>
    </source>
</evidence>
<accession>A0ABW4F6X7</accession>
<dbReference type="Proteomes" id="UP001597114">
    <property type="component" value="Unassembled WGS sequence"/>
</dbReference>
<feature type="compositionally biased region" description="Polar residues" evidence="1">
    <location>
        <begin position="1483"/>
        <end position="1499"/>
    </location>
</feature>
<name>A0ABW4F6X7_9PSEU</name>
<feature type="compositionally biased region" description="Basic and acidic residues" evidence="1">
    <location>
        <begin position="1339"/>
        <end position="1352"/>
    </location>
</feature>
<feature type="region of interest" description="Disordered" evidence="1">
    <location>
        <begin position="409"/>
        <end position="964"/>
    </location>
</feature>
<feature type="compositionally biased region" description="Basic and acidic residues" evidence="1">
    <location>
        <begin position="674"/>
        <end position="684"/>
    </location>
</feature>
<feature type="compositionally biased region" description="Basic and acidic residues" evidence="1">
    <location>
        <begin position="1429"/>
        <end position="1440"/>
    </location>
</feature>
<feature type="compositionally biased region" description="Basic and acidic residues" evidence="1">
    <location>
        <begin position="526"/>
        <end position="542"/>
    </location>
</feature>
<feature type="compositionally biased region" description="Basic and acidic residues" evidence="1">
    <location>
        <begin position="356"/>
        <end position="365"/>
    </location>
</feature>
<dbReference type="RefSeq" id="WP_344728787.1">
    <property type="nucleotide sequence ID" value="NZ_BAAAUS010000056.1"/>
</dbReference>
<feature type="compositionally biased region" description="Low complexity" evidence="1">
    <location>
        <begin position="1412"/>
        <end position="1425"/>
    </location>
</feature>
<keyword evidence="3" id="KW-1185">Reference proteome</keyword>
<gene>
    <name evidence="2" type="ORF">ACFSJD_35035</name>
</gene>
<organism evidence="2 3">
    <name type="scientific">Pseudonocardia yunnanensis</name>
    <dbReference type="NCBI Taxonomy" id="58107"/>
    <lineage>
        <taxon>Bacteria</taxon>
        <taxon>Bacillati</taxon>
        <taxon>Actinomycetota</taxon>
        <taxon>Actinomycetes</taxon>
        <taxon>Pseudonocardiales</taxon>
        <taxon>Pseudonocardiaceae</taxon>
        <taxon>Pseudonocardia</taxon>
    </lineage>
</organism>
<reference evidence="3" key="1">
    <citation type="journal article" date="2019" name="Int. J. Syst. Evol. Microbiol.">
        <title>The Global Catalogue of Microorganisms (GCM) 10K type strain sequencing project: providing services to taxonomists for standard genome sequencing and annotation.</title>
        <authorList>
            <consortium name="The Broad Institute Genomics Platform"/>
            <consortium name="The Broad Institute Genome Sequencing Center for Infectious Disease"/>
            <person name="Wu L."/>
            <person name="Ma J."/>
        </authorList>
    </citation>
    <scope>NUCLEOTIDE SEQUENCE [LARGE SCALE GENOMIC DNA]</scope>
    <source>
        <strain evidence="3">CCM 7043</strain>
    </source>
</reference>
<feature type="compositionally biased region" description="Low complexity" evidence="1">
    <location>
        <begin position="512"/>
        <end position="525"/>
    </location>
</feature>
<proteinExistence type="predicted"/>
<feature type="compositionally biased region" description="Basic and acidic residues" evidence="1">
    <location>
        <begin position="494"/>
        <end position="511"/>
    </location>
</feature>